<dbReference type="PANTHER" id="PTHR45436:SF5">
    <property type="entry name" value="SENSOR HISTIDINE KINASE TRCS"/>
    <property type="match status" value="1"/>
</dbReference>
<keyword evidence="6 11" id="KW-0812">Transmembrane</keyword>
<proteinExistence type="predicted"/>
<dbReference type="SUPFAM" id="SSF158472">
    <property type="entry name" value="HAMP domain-like"/>
    <property type="match status" value="1"/>
</dbReference>
<comment type="caution">
    <text evidence="14">The sequence shown here is derived from an EMBL/GenBank/DDBJ whole genome shotgun (WGS) entry which is preliminary data.</text>
</comment>
<comment type="subcellular location">
    <subcellularLocation>
        <location evidence="2">Cell membrane</location>
    </subcellularLocation>
</comment>
<evidence type="ECO:0000256" key="7">
    <source>
        <dbReference type="ARBA" id="ARBA00022777"/>
    </source>
</evidence>
<dbReference type="SMART" id="SM00388">
    <property type="entry name" value="HisKA"/>
    <property type="match status" value="1"/>
</dbReference>
<evidence type="ECO:0000256" key="5">
    <source>
        <dbReference type="ARBA" id="ARBA00022679"/>
    </source>
</evidence>
<evidence type="ECO:0000313" key="14">
    <source>
        <dbReference type="EMBL" id="PXY28702.1"/>
    </source>
</evidence>
<evidence type="ECO:0000256" key="8">
    <source>
        <dbReference type="ARBA" id="ARBA00022989"/>
    </source>
</evidence>
<dbReference type="SUPFAM" id="SSF55874">
    <property type="entry name" value="ATPase domain of HSP90 chaperone/DNA topoisomerase II/histidine kinase"/>
    <property type="match status" value="1"/>
</dbReference>
<keyword evidence="9" id="KW-0902">Two-component regulatory system</keyword>
<evidence type="ECO:0000256" key="3">
    <source>
        <dbReference type="ARBA" id="ARBA00012438"/>
    </source>
</evidence>
<dbReference type="FunFam" id="1.10.287.130:FF:000001">
    <property type="entry name" value="Two-component sensor histidine kinase"/>
    <property type="match status" value="1"/>
</dbReference>
<accession>A0A318LH67</accession>
<feature type="domain" description="Histidine kinase" evidence="12">
    <location>
        <begin position="279"/>
        <end position="487"/>
    </location>
</feature>
<dbReference type="CDD" id="cd06225">
    <property type="entry name" value="HAMP"/>
    <property type="match status" value="1"/>
</dbReference>
<dbReference type="PROSITE" id="PS50885">
    <property type="entry name" value="HAMP"/>
    <property type="match status" value="1"/>
</dbReference>
<comment type="catalytic activity">
    <reaction evidence="1">
        <text>ATP + protein L-histidine = ADP + protein N-phospho-L-histidine.</text>
        <dbReference type="EC" id="2.7.13.3"/>
    </reaction>
</comment>
<dbReference type="InterPro" id="IPR004358">
    <property type="entry name" value="Sig_transdc_His_kin-like_C"/>
</dbReference>
<keyword evidence="7 14" id="KW-0418">Kinase</keyword>
<dbReference type="SMART" id="SM00304">
    <property type="entry name" value="HAMP"/>
    <property type="match status" value="1"/>
</dbReference>
<feature type="transmembrane region" description="Helical" evidence="11">
    <location>
        <begin position="199"/>
        <end position="218"/>
    </location>
</feature>
<evidence type="ECO:0000256" key="1">
    <source>
        <dbReference type="ARBA" id="ARBA00000085"/>
    </source>
</evidence>
<dbReference type="EMBL" id="MASU01000009">
    <property type="protein sequence ID" value="PXY28702.1"/>
    <property type="molecule type" value="Genomic_DNA"/>
</dbReference>
<evidence type="ECO:0000256" key="2">
    <source>
        <dbReference type="ARBA" id="ARBA00004236"/>
    </source>
</evidence>
<dbReference type="Pfam" id="PF00512">
    <property type="entry name" value="HisKA"/>
    <property type="match status" value="1"/>
</dbReference>
<protein>
    <recommendedName>
        <fullName evidence="3">histidine kinase</fullName>
        <ecNumber evidence="3">2.7.13.3</ecNumber>
    </recommendedName>
</protein>
<dbReference type="InterPro" id="IPR036890">
    <property type="entry name" value="HATPase_C_sf"/>
</dbReference>
<dbReference type="Pfam" id="PF00672">
    <property type="entry name" value="HAMP"/>
    <property type="match status" value="1"/>
</dbReference>
<dbReference type="CDD" id="cd00082">
    <property type="entry name" value="HisKA"/>
    <property type="match status" value="1"/>
</dbReference>
<dbReference type="Gene3D" id="6.10.340.10">
    <property type="match status" value="1"/>
</dbReference>
<evidence type="ECO:0000256" key="11">
    <source>
        <dbReference type="SAM" id="Phobius"/>
    </source>
</evidence>
<evidence type="ECO:0000256" key="6">
    <source>
        <dbReference type="ARBA" id="ARBA00022692"/>
    </source>
</evidence>
<keyword evidence="4" id="KW-0597">Phosphoprotein</keyword>
<keyword evidence="10 11" id="KW-0472">Membrane</keyword>
<evidence type="ECO:0000256" key="4">
    <source>
        <dbReference type="ARBA" id="ARBA00022553"/>
    </source>
</evidence>
<name>A0A318LH67_9PSEU</name>
<keyword evidence="15" id="KW-1185">Reference proteome</keyword>
<reference evidence="14 15" key="1">
    <citation type="submission" date="2016-07" db="EMBL/GenBank/DDBJ databases">
        <title>Draft genome sequence of Prauserella sp. YIM 121212, isolated from alkaline soil.</title>
        <authorList>
            <person name="Ruckert C."/>
            <person name="Albersmeier A."/>
            <person name="Jiang C.-L."/>
            <person name="Jiang Y."/>
            <person name="Kalinowski J."/>
            <person name="Schneider O."/>
            <person name="Winkler A."/>
            <person name="Zotchev S.B."/>
        </authorList>
    </citation>
    <scope>NUCLEOTIDE SEQUENCE [LARGE SCALE GENOMIC DNA]</scope>
    <source>
        <strain evidence="14 15">YIM 121212</strain>
    </source>
</reference>
<evidence type="ECO:0000256" key="10">
    <source>
        <dbReference type="ARBA" id="ARBA00023136"/>
    </source>
</evidence>
<dbReference type="InterPro" id="IPR003661">
    <property type="entry name" value="HisK_dim/P_dom"/>
</dbReference>
<dbReference type="SMART" id="SM00387">
    <property type="entry name" value="HATPase_c"/>
    <property type="match status" value="1"/>
</dbReference>
<dbReference type="GO" id="GO:0000155">
    <property type="term" value="F:phosphorelay sensor kinase activity"/>
    <property type="evidence" value="ECO:0007669"/>
    <property type="project" value="InterPro"/>
</dbReference>
<feature type="domain" description="HAMP" evidence="13">
    <location>
        <begin position="219"/>
        <end position="271"/>
    </location>
</feature>
<dbReference type="InterPro" id="IPR003660">
    <property type="entry name" value="HAMP_dom"/>
</dbReference>
<dbReference type="Gene3D" id="3.30.565.10">
    <property type="entry name" value="Histidine kinase-like ATPase, C-terminal domain"/>
    <property type="match status" value="1"/>
</dbReference>
<evidence type="ECO:0000256" key="9">
    <source>
        <dbReference type="ARBA" id="ARBA00023012"/>
    </source>
</evidence>
<dbReference type="Gene3D" id="1.10.287.130">
    <property type="match status" value="1"/>
</dbReference>
<dbReference type="PRINTS" id="PR00344">
    <property type="entry name" value="BCTRLSENSOR"/>
</dbReference>
<dbReference type="InterPro" id="IPR050428">
    <property type="entry name" value="TCS_sensor_his_kinase"/>
</dbReference>
<dbReference type="Proteomes" id="UP000247892">
    <property type="component" value="Unassembled WGS sequence"/>
</dbReference>
<organism evidence="14 15">
    <name type="scientific">Prauserella flavalba</name>
    <dbReference type="NCBI Taxonomy" id="1477506"/>
    <lineage>
        <taxon>Bacteria</taxon>
        <taxon>Bacillati</taxon>
        <taxon>Actinomycetota</taxon>
        <taxon>Actinomycetes</taxon>
        <taxon>Pseudonocardiales</taxon>
        <taxon>Pseudonocardiaceae</taxon>
        <taxon>Prauserella</taxon>
    </lineage>
</organism>
<dbReference type="EC" id="2.7.13.3" evidence="3"/>
<keyword evidence="5" id="KW-0808">Transferase</keyword>
<feature type="transmembrane region" description="Helical" evidence="11">
    <location>
        <begin position="29"/>
        <end position="49"/>
    </location>
</feature>
<sequence length="490" mass="52875">MSDRPTVYQPIAGKPASARGTRVPARVQIMGWLVLVMTAGLATVVLLVAEFEYRAIDRRVNSGLEQDVEEFRRVAQMGRDPATDQLLTDPYQLFERHLAGQYPDRAEVLLGVVTEAGGLKTVRQSDQGLDHVAFDDALLREIVNPPQATGTVQTEGGELRWLRVDVLPPSGSGQPQAWFVSGYFVDVAKADANDTVRTLLAISAVALVLAAGVSWVVAGQILAPVNTVRRAAAELTEQDLTHRIPVHGRDDIAALAEQFNAMLDRLESAFATRRQFLDDAGHELRTPITIIRGHLEVMGDDPAERAEVVRLCTDELDRMARIVDDLLLLAKAEQPDFLRPEWTSVPELTSDIDAKVRAIAPRSWVLESLGEGEVWIDGQRVTQAVVQLAQNAVQHTKDGAVIRIGSAVHNGSVSFWVTDTGPGVSHEDAPRIFDRFVRGASGARDGSGAGLGLAIVKAIAEAHHGQARVVSQPGQGATFGLELPAGGARG</sequence>
<dbReference type="Pfam" id="PF02518">
    <property type="entry name" value="HATPase_c"/>
    <property type="match status" value="1"/>
</dbReference>
<keyword evidence="8 11" id="KW-1133">Transmembrane helix</keyword>
<dbReference type="SUPFAM" id="SSF47384">
    <property type="entry name" value="Homodimeric domain of signal transducing histidine kinase"/>
    <property type="match status" value="1"/>
</dbReference>
<evidence type="ECO:0000259" key="12">
    <source>
        <dbReference type="PROSITE" id="PS50109"/>
    </source>
</evidence>
<dbReference type="InterPro" id="IPR003594">
    <property type="entry name" value="HATPase_dom"/>
</dbReference>
<dbReference type="PANTHER" id="PTHR45436">
    <property type="entry name" value="SENSOR HISTIDINE KINASE YKOH"/>
    <property type="match status" value="1"/>
</dbReference>
<dbReference type="AlphaFoldDB" id="A0A318LH67"/>
<gene>
    <name evidence="14" type="ORF">BA062_22910</name>
</gene>
<evidence type="ECO:0000313" key="15">
    <source>
        <dbReference type="Proteomes" id="UP000247892"/>
    </source>
</evidence>
<dbReference type="InterPro" id="IPR036097">
    <property type="entry name" value="HisK_dim/P_sf"/>
</dbReference>
<dbReference type="GO" id="GO:0005886">
    <property type="term" value="C:plasma membrane"/>
    <property type="evidence" value="ECO:0007669"/>
    <property type="project" value="UniProtKB-SubCell"/>
</dbReference>
<dbReference type="PROSITE" id="PS50109">
    <property type="entry name" value="HIS_KIN"/>
    <property type="match status" value="1"/>
</dbReference>
<evidence type="ECO:0000259" key="13">
    <source>
        <dbReference type="PROSITE" id="PS50885"/>
    </source>
</evidence>
<dbReference type="InterPro" id="IPR005467">
    <property type="entry name" value="His_kinase_dom"/>
</dbReference>